<keyword evidence="17" id="KW-0186">Copper</keyword>
<dbReference type="SFLD" id="SFLDF00027">
    <property type="entry name" value="p-type_atpase"/>
    <property type="match status" value="1"/>
</dbReference>
<evidence type="ECO:0000313" key="26">
    <source>
        <dbReference type="Proteomes" id="UP000502196"/>
    </source>
</evidence>
<keyword evidence="11 23" id="KW-0547">Nucleotide-binding</keyword>
<dbReference type="EMBL" id="LR792683">
    <property type="protein sequence ID" value="CAB3395227.1"/>
    <property type="molecule type" value="Genomic_DNA"/>
</dbReference>
<dbReference type="InterPro" id="IPR023299">
    <property type="entry name" value="ATPase_P-typ_cyto_dom_N"/>
</dbReference>
<comment type="similarity">
    <text evidence="2 23">Belongs to the cation transport ATPase (P-type) (TC 3.A.3) family. Type IB subfamily.</text>
</comment>
<accession>A0A6F9EEE9</accession>
<evidence type="ECO:0000256" key="20">
    <source>
        <dbReference type="ARBA" id="ARBA00029719"/>
    </source>
</evidence>
<dbReference type="PRINTS" id="PR00942">
    <property type="entry name" value="CUATPASEI"/>
</dbReference>
<dbReference type="InterPro" id="IPR044492">
    <property type="entry name" value="P_typ_ATPase_HD_dom"/>
</dbReference>
<dbReference type="PROSITE" id="PS00154">
    <property type="entry name" value="ATPASE_E1_E2"/>
    <property type="match status" value="1"/>
</dbReference>
<evidence type="ECO:0000256" key="7">
    <source>
        <dbReference type="ARBA" id="ARBA00022553"/>
    </source>
</evidence>
<dbReference type="PRINTS" id="PR00119">
    <property type="entry name" value="CATATPASE"/>
</dbReference>
<dbReference type="CDD" id="cd02094">
    <property type="entry name" value="P-type_ATPase_Cu-like"/>
    <property type="match status" value="1"/>
</dbReference>
<dbReference type="InterPro" id="IPR059000">
    <property type="entry name" value="ATPase_P-type_domA"/>
</dbReference>
<dbReference type="NCBIfam" id="TIGR01511">
    <property type="entry name" value="ATPase-IB1_Cu"/>
    <property type="match status" value="1"/>
</dbReference>
<evidence type="ECO:0000256" key="13">
    <source>
        <dbReference type="ARBA" id="ARBA00022840"/>
    </source>
</evidence>
<dbReference type="Gene3D" id="3.30.70.100">
    <property type="match status" value="1"/>
</dbReference>
<evidence type="ECO:0000256" key="11">
    <source>
        <dbReference type="ARBA" id="ARBA00022741"/>
    </source>
</evidence>
<organism evidence="25 26">
    <name type="scientific">Kyrpidia spormannii</name>
    <dbReference type="NCBI Taxonomy" id="2055160"/>
    <lineage>
        <taxon>Bacteria</taxon>
        <taxon>Bacillati</taxon>
        <taxon>Bacillota</taxon>
        <taxon>Bacilli</taxon>
        <taxon>Bacillales</taxon>
        <taxon>Alicyclobacillaceae</taxon>
        <taxon>Kyrpidia</taxon>
    </lineage>
</organism>
<dbReference type="Pfam" id="PF00122">
    <property type="entry name" value="E1-E2_ATPase"/>
    <property type="match status" value="1"/>
</dbReference>
<dbReference type="InterPro" id="IPR006121">
    <property type="entry name" value="HMA_dom"/>
</dbReference>
<keyword evidence="6 23" id="KW-1003">Cell membrane</keyword>
<feature type="transmembrane region" description="Helical" evidence="23">
    <location>
        <begin position="121"/>
        <end position="142"/>
    </location>
</feature>
<dbReference type="EC" id="7.2.2.8" evidence="3"/>
<keyword evidence="14" id="KW-0460">Magnesium</keyword>
<reference evidence="25 26" key="1">
    <citation type="submission" date="2020-04" db="EMBL/GenBank/DDBJ databases">
        <authorList>
            <person name="Hogendoorn C."/>
        </authorList>
    </citation>
    <scope>NUCLEOTIDE SEQUENCE [LARGE SCALE GENOMIC DNA]</scope>
    <source>
        <strain evidence="25">COOX1</strain>
    </source>
</reference>
<dbReference type="CDD" id="cd00371">
    <property type="entry name" value="HMA"/>
    <property type="match status" value="1"/>
</dbReference>
<dbReference type="SUPFAM" id="SSF55008">
    <property type="entry name" value="HMA, heavy metal-associated domain"/>
    <property type="match status" value="1"/>
</dbReference>
<keyword evidence="16 23" id="KW-1133">Transmembrane helix</keyword>
<dbReference type="Pfam" id="PF00403">
    <property type="entry name" value="HMA"/>
    <property type="match status" value="1"/>
</dbReference>
<evidence type="ECO:0000256" key="6">
    <source>
        <dbReference type="ARBA" id="ARBA00022475"/>
    </source>
</evidence>
<dbReference type="FunFam" id="2.70.150.10:FF:000002">
    <property type="entry name" value="Copper-transporting ATPase 1, putative"/>
    <property type="match status" value="1"/>
</dbReference>
<evidence type="ECO:0000256" key="9">
    <source>
        <dbReference type="ARBA" id="ARBA00022723"/>
    </source>
</evidence>
<dbReference type="FunFam" id="3.40.50.1000:FF:000144">
    <property type="entry name" value="copper-transporting ATPase 1 isoform X2"/>
    <property type="match status" value="1"/>
</dbReference>
<evidence type="ECO:0000256" key="22">
    <source>
        <dbReference type="ARBA" id="ARBA00055366"/>
    </source>
</evidence>
<evidence type="ECO:0000256" key="18">
    <source>
        <dbReference type="ARBA" id="ARBA00023065"/>
    </source>
</evidence>
<keyword evidence="10" id="KW-0677">Repeat</keyword>
<evidence type="ECO:0000256" key="21">
    <source>
        <dbReference type="ARBA" id="ARBA00049289"/>
    </source>
</evidence>
<evidence type="ECO:0000256" key="3">
    <source>
        <dbReference type="ARBA" id="ARBA00012517"/>
    </source>
</evidence>
<dbReference type="PANTHER" id="PTHR43520">
    <property type="entry name" value="ATP7, ISOFORM B"/>
    <property type="match status" value="1"/>
</dbReference>
<evidence type="ECO:0000256" key="17">
    <source>
        <dbReference type="ARBA" id="ARBA00023008"/>
    </source>
</evidence>
<keyword evidence="8 23" id="KW-0812">Transmembrane</keyword>
<dbReference type="InterPro" id="IPR023214">
    <property type="entry name" value="HAD_sf"/>
</dbReference>
<keyword evidence="15" id="KW-1278">Translocase</keyword>
<feature type="transmembrane region" description="Helical" evidence="23">
    <location>
        <begin position="329"/>
        <end position="352"/>
    </location>
</feature>
<dbReference type="PROSITE" id="PS50846">
    <property type="entry name" value="HMA_2"/>
    <property type="match status" value="1"/>
</dbReference>
<comment type="catalytic activity">
    <reaction evidence="21">
        <text>Cu(+)(in) + ATP + H2O = Cu(+)(out) + ADP + phosphate + H(+)</text>
        <dbReference type="Rhea" id="RHEA:25792"/>
        <dbReference type="ChEBI" id="CHEBI:15377"/>
        <dbReference type="ChEBI" id="CHEBI:15378"/>
        <dbReference type="ChEBI" id="CHEBI:30616"/>
        <dbReference type="ChEBI" id="CHEBI:43474"/>
        <dbReference type="ChEBI" id="CHEBI:49552"/>
        <dbReference type="ChEBI" id="CHEBI:456216"/>
        <dbReference type="EC" id="7.2.2.8"/>
    </reaction>
</comment>
<dbReference type="Gene3D" id="3.40.50.1000">
    <property type="entry name" value="HAD superfamily/HAD-like"/>
    <property type="match status" value="1"/>
</dbReference>
<keyword evidence="9 23" id="KW-0479">Metal-binding</keyword>
<dbReference type="GO" id="GO:0005886">
    <property type="term" value="C:plasma membrane"/>
    <property type="evidence" value="ECO:0007669"/>
    <property type="project" value="UniProtKB-SubCell"/>
</dbReference>
<dbReference type="GO" id="GO:0016887">
    <property type="term" value="F:ATP hydrolysis activity"/>
    <property type="evidence" value="ECO:0007669"/>
    <property type="project" value="InterPro"/>
</dbReference>
<dbReference type="NCBIfam" id="TIGR01525">
    <property type="entry name" value="ATPase-IB_hvy"/>
    <property type="match status" value="1"/>
</dbReference>
<keyword evidence="13 23" id="KW-0067">ATP-binding</keyword>
<evidence type="ECO:0000256" key="5">
    <source>
        <dbReference type="ARBA" id="ARBA00022448"/>
    </source>
</evidence>
<dbReference type="InterPro" id="IPR023298">
    <property type="entry name" value="ATPase_P-typ_TM_dom_sf"/>
</dbReference>
<feature type="transmembrane region" description="Helical" evidence="23">
    <location>
        <begin position="154"/>
        <end position="172"/>
    </location>
</feature>
<feature type="transmembrane region" description="Helical" evidence="23">
    <location>
        <begin position="178"/>
        <end position="196"/>
    </location>
</feature>
<protein>
    <recommendedName>
        <fullName evidence="4">Copper-exporting P-type ATPase</fullName>
        <ecNumber evidence="3">7.2.2.8</ecNumber>
    </recommendedName>
    <alternativeName>
        <fullName evidence="20">Copper-exporting P-type ATPase A</fullName>
    </alternativeName>
</protein>
<feature type="transmembrane region" description="Helical" evidence="23">
    <location>
        <begin position="676"/>
        <end position="693"/>
    </location>
</feature>
<dbReference type="InterPro" id="IPR027256">
    <property type="entry name" value="P-typ_ATPase_IB"/>
</dbReference>
<evidence type="ECO:0000256" key="16">
    <source>
        <dbReference type="ARBA" id="ARBA00022989"/>
    </source>
</evidence>
<dbReference type="SUPFAM" id="SSF81665">
    <property type="entry name" value="Calcium ATPase, transmembrane domain M"/>
    <property type="match status" value="1"/>
</dbReference>
<evidence type="ECO:0000256" key="1">
    <source>
        <dbReference type="ARBA" id="ARBA00004651"/>
    </source>
</evidence>
<dbReference type="AlphaFoldDB" id="A0A6F9EEE9"/>
<comment type="function">
    <text evidence="22">Involved in copper export.</text>
</comment>
<dbReference type="InterPro" id="IPR008250">
    <property type="entry name" value="ATPase_P-typ_transduc_dom_A_sf"/>
</dbReference>
<dbReference type="GO" id="GO:0140581">
    <property type="term" value="F:P-type monovalent copper transporter activity"/>
    <property type="evidence" value="ECO:0007669"/>
    <property type="project" value="UniProtKB-EC"/>
</dbReference>
<dbReference type="PROSITE" id="PS01047">
    <property type="entry name" value="HMA_1"/>
    <property type="match status" value="1"/>
</dbReference>
<evidence type="ECO:0000313" key="25">
    <source>
        <dbReference type="EMBL" id="CAB3395227.1"/>
    </source>
</evidence>
<feature type="domain" description="HMA" evidence="24">
    <location>
        <begin position="4"/>
        <end position="70"/>
    </location>
</feature>
<dbReference type="GO" id="GO:0005507">
    <property type="term" value="F:copper ion binding"/>
    <property type="evidence" value="ECO:0007669"/>
    <property type="project" value="TreeGrafter"/>
</dbReference>
<keyword evidence="5" id="KW-0813">Transport</keyword>
<dbReference type="InterPro" id="IPR001757">
    <property type="entry name" value="P_typ_ATPase"/>
</dbReference>
<dbReference type="PRINTS" id="PR00943">
    <property type="entry name" value="CUATPASE"/>
</dbReference>
<evidence type="ECO:0000256" key="15">
    <source>
        <dbReference type="ARBA" id="ARBA00022967"/>
    </source>
</evidence>
<feature type="transmembrane region" description="Helical" evidence="23">
    <location>
        <begin position="699"/>
        <end position="719"/>
    </location>
</feature>
<dbReference type="GO" id="GO:0005524">
    <property type="term" value="F:ATP binding"/>
    <property type="evidence" value="ECO:0007669"/>
    <property type="project" value="UniProtKB-UniRule"/>
</dbReference>
<evidence type="ECO:0000259" key="24">
    <source>
        <dbReference type="PROSITE" id="PS50846"/>
    </source>
</evidence>
<dbReference type="InterPro" id="IPR036412">
    <property type="entry name" value="HAD-like_sf"/>
</dbReference>
<dbReference type="NCBIfam" id="TIGR01494">
    <property type="entry name" value="ATPase_P-type"/>
    <property type="match status" value="2"/>
</dbReference>
<dbReference type="Proteomes" id="UP000502196">
    <property type="component" value="Chromosome"/>
</dbReference>
<dbReference type="Gene3D" id="2.70.150.10">
    <property type="entry name" value="Calcium-transporting ATPase, cytoplasmic transduction domain A"/>
    <property type="match status" value="1"/>
</dbReference>
<dbReference type="InterPro" id="IPR017969">
    <property type="entry name" value="Heavy-metal-associated_CS"/>
</dbReference>
<dbReference type="GO" id="GO:0055070">
    <property type="term" value="P:copper ion homeostasis"/>
    <property type="evidence" value="ECO:0007669"/>
    <property type="project" value="TreeGrafter"/>
</dbReference>
<keyword evidence="18" id="KW-0406">Ion transport</keyword>
<keyword evidence="19 23" id="KW-0472">Membrane</keyword>
<dbReference type="RefSeq" id="WP_170086246.1">
    <property type="nucleotide sequence ID" value="NZ_CP047972.1"/>
</dbReference>
<evidence type="ECO:0000256" key="23">
    <source>
        <dbReference type="RuleBase" id="RU362081"/>
    </source>
</evidence>
<dbReference type="SFLD" id="SFLDS00003">
    <property type="entry name" value="Haloacid_Dehalogenase"/>
    <property type="match status" value="1"/>
</dbReference>
<evidence type="ECO:0000256" key="12">
    <source>
        <dbReference type="ARBA" id="ARBA00022796"/>
    </source>
</evidence>
<dbReference type="SFLD" id="SFLDG00002">
    <property type="entry name" value="C1.7:_P-type_atpase_like"/>
    <property type="match status" value="1"/>
</dbReference>
<keyword evidence="12" id="KW-0187">Copper transport</keyword>
<keyword evidence="7" id="KW-0597">Phosphoprotein</keyword>
<feature type="transmembrane region" description="Helical" evidence="23">
    <location>
        <begin position="364"/>
        <end position="389"/>
    </location>
</feature>
<evidence type="ECO:0000256" key="2">
    <source>
        <dbReference type="ARBA" id="ARBA00006024"/>
    </source>
</evidence>
<evidence type="ECO:0000256" key="8">
    <source>
        <dbReference type="ARBA" id="ARBA00022692"/>
    </source>
</evidence>
<sequence length="724" mass="77181">MEKGKAKLRITGMHCAACATRIERVVKRQEGVLDVNVNLALERATVTYIPGAVDLEELIDRVEKLGYGAHLDQPTKDSAGDRRRQWEMFVFSLILSLPFLWMMAHMAGFPYIPRAFLNPRVQWVLATEIQFVAGWAFYVGAWKSLRSGSANMDVLVALGTSAAYGYSVWMILRGSGHLYFETGALIITLVRLGKILEAHAKTRTADALAELVSLQVKLAHLWTRQGERDVPVQQLQVGDVVVVRPGEQIPADGRVVAGESDVDESMMTGEMLPVVKRAGDLVYGATLNQQGTLRIQVQRVGADSALGRIIGLIEEAQASKAPVQRLADAICNVFVPVVIAISAGTFGVWFFVGGGTTSALPTALMNAVAVLLIACPCPFGLATPTAVMVGTGRAAQMGIFFKGGEALEQLHRVQVMLLDKTGTLTRGRPAVTDVRVIRPGPFRSRNDLIRLAASAEGPSEHPLGRILAEEAAGLGPLPEPESFVSSSGGGIRAVVEGRAVVIGSGRFLAECGVKGVVPPEKDLWESEGKTVIQVGVDGRLAGLIAVSDVLLEESRRAVKALQEMGMELVMVTGDNRHTAEAVARQVGIRHVLAELSPEDKVRVIRKYLKKGRKVAMVGDGINDAPALAAADVGIAVGTGADVALDAADVALIGTGLEGVVRAVRLSRATLRNIRQSLFWALGYNIIGIPAAAAGWLSPLIAGASMAFSSVVVVLGALRLKRVRI</sequence>
<evidence type="ECO:0000256" key="19">
    <source>
        <dbReference type="ARBA" id="ARBA00023136"/>
    </source>
</evidence>
<dbReference type="PANTHER" id="PTHR43520:SF8">
    <property type="entry name" value="P-TYPE CU(+) TRANSPORTER"/>
    <property type="match status" value="1"/>
</dbReference>
<name>A0A6F9EEE9_9BACL</name>
<dbReference type="Gene3D" id="3.40.1110.10">
    <property type="entry name" value="Calcium-transporting ATPase, cytoplasmic domain N"/>
    <property type="match status" value="1"/>
</dbReference>
<dbReference type="Pfam" id="PF00702">
    <property type="entry name" value="Hydrolase"/>
    <property type="match status" value="1"/>
</dbReference>
<feature type="transmembrane region" description="Helical" evidence="23">
    <location>
        <begin position="88"/>
        <end position="109"/>
    </location>
</feature>
<dbReference type="InterPro" id="IPR018303">
    <property type="entry name" value="ATPase_P-typ_P_site"/>
</dbReference>
<proteinExistence type="inferred from homology"/>
<dbReference type="SUPFAM" id="SSF56784">
    <property type="entry name" value="HAD-like"/>
    <property type="match status" value="1"/>
</dbReference>
<evidence type="ECO:0000256" key="4">
    <source>
        <dbReference type="ARBA" id="ARBA00015102"/>
    </source>
</evidence>
<dbReference type="FunFam" id="3.30.70.100:FF:000005">
    <property type="entry name" value="Copper-exporting P-type ATPase A"/>
    <property type="match status" value="1"/>
</dbReference>
<comment type="subcellular location">
    <subcellularLocation>
        <location evidence="1">Cell membrane</location>
        <topology evidence="1">Multi-pass membrane protein</topology>
    </subcellularLocation>
</comment>
<evidence type="ECO:0000256" key="14">
    <source>
        <dbReference type="ARBA" id="ARBA00022842"/>
    </source>
</evidence>
<dbReference type="SUPFAM" id="SSF81653">
    <property type="entry name" value="Calcium ATPase, transduction domain A"/>
    <property type="match status" value="1"/>
</dbReference>
<evidence type="ECO:0000256" key="10">
    <source>
        <dbReference type="ARBA" id="ARBA00022737"/>
    </source>
</evidence>
<dbReference type="InterPro" id="IPR036163">
    <property type="entry name" value="HMA_dom_sf"/>
</dbReference>
<dbReference type="GO" id="GO:0043682">
    <property type="term" value="F:P-type divalent copper transporter activity"/>
    <property type="evidence" value="ECO:0007669"/>
    <property type="project" value="TreeGrafter"/>
</dbReference>
<gene>
    <name evidence="25" type="primary">copA</name>
    <name evidence="25" type="ORF">COOX1_2805</name>
</gene>